<protein>
    <submittedName>
        <fullName evidence="1">Uncharacterized protein</fullName>
    </submittedName>
</protein>
<gene>
    <name evidence="1" type="ORF">CGE01nite_31100</name>
</gene>
<evidence type="ECO:0000313" key="2">
    <source>
        <dbReference type="Proteomes" id="UP000320461"/>
    </source>
</evidence>
<proteinExistence type="predicted"/>
<sequence>MATRLLLEGSHLAALLAHVASELGPDAKVVRAERVRSGGIAGFFQREHYELTVDVPDKPAAAPRRPRRPAPVGLDALVDAADEADDATGLAGAADAPQVSTGSEAFADVLAQVRALAADTGGLPVAAHPGVRSEVVLPPRPPEPSADELVRRLAGLGVPSSLLAHRPVTLSAWAAALPPAPVPVRDPGRVLVVAGPPGVVDTTATLIADRLDLPADAVVLAGTLVARAGTGRGRPARHRPADVAAAEAWRAGAGKAPHSWVVALAVADGAEEREAARDLLRALAPDQAWATVDARTRTADVRAWLAEVGPFDALAARGLFDTAEPGAVLDLGTPVAWFDGIPATPTAWASALDRALDGASGW</sequence>
<accession>A0A4Y3KN75</accession>
<dbReference type="Proteomes" id="UP000320461">
    <property type="component" value="Unassembled WGS sequence"/>
</dbReference>
<keyword evidence="2" id="KW-1185">Reference proteome</keyword>
<evidence type="ECO:0000313" key="1">
    <source>
        <dbReference type="EMBL" id="GEA85859.1"/>
    </source>
</evidence>
<dbReference type="AlphaFoldDB" id="A0A4Y3KN75"/>
<reference evidence="1 2" key="1">
    <citation type="submission" date="2019-06" db="EMBL/GenBank/DDBJ databases">
        <title>Whole genome shotgun sequence of Cellulomonas gelida NBRC 3748.</title>
        <authorList>
            <person name="Hosoyama A."/>
            <person name="Uohara A."/>
            <person name="Ohji S."/>
            <person name="Ichikawa N."/>
        </authorList>
    </citation>
    <scope>NUCLEOTIDE SEQUENCE [LARGE SCALE GENOMIC DNA]</scope>
    <source>
        <strain evidence="1 2">NBRC 3748</strain>
    </source>
</reference>
<comment type="caution">
    <text evidence="1">The sequence shown here is derived from an EMBL/GenBank/DDBJ whole genome shotgun (WGS) entry which is preliminary data.</text>
</comment>
<organism evidence="1 2">
    <name type="scientific">Cellulomonas gelida</name>
    <dbReference type="NCBI Taxonomy" id="1712"/>
    <lineage>
        <taxon>Bacteria</taxon>
        <taxon>Bacillati</taxon>
        <taxon>Actinomycetota</taxon>
        <taxon>Actinomycetes</taxon>
        <taxon>Micrococcales</taxon>
        <taxon>Cellulomonadaceae</taxon>
        <taxon>Cellulomonas</taxon>
    </lineage>
</organism>
<dbReference type="RefSeq" id="WP_141371655.1">
    <property type="nucleotide sequence ID" value="NZ_BJLQ01000055.1"/>
</dbReference>
<dbReference type="OrthoDB" id="3700292at2"/>
<name>A0A4Y3KN75_9CELL</name>
<dbReference type="EMBL" id="BJLQ01000055">
    <property type="protein sequence ID" value="GEA85859.1"/>
    <property type="molecule type" value="Genomic_DNA"/>
</dbReference>